<proteinExistence type="predicted"/>
<feature type="domain" description="Histidine kinase" evidence="11">
    <location>
        <begin position="962"/>
        <end position="1184"/>
    </location>
</feature>
<dbReference type="SMART" id="SM00387">
    <property type="entry name" value="HATPase_c"/>
    <property type="match status" value="1"/>
</dbReference>
<dbReference type="SMART" id="SM00448">
    <property type="entry name" value="REC"/>
    <property type="match status" value="1"/>
</dbReference>
<dbReference type="InterPro" id="IPR015943">
    <property type="entry name" value="WD40/YVTN_repeat-like_dom_sf"/>
</dbReference>
<dbReference type="InterPro" id="IPR001789">
    <property type="entry name" value="Sig_transdc_resp-reg_receiver"/>
</dbReference>
<dbReference type="GO" id="GO:0005524">
    <property type="term" value="F:ATP binding"/>
    <property type="evidence" value="ECO:0007669"/>
    <property type="project" value="UniProtKB-KW"/>
</dbReference>
<evidence type="ECO:0000259" key="13">
    <source>
        <dbReference type="PROSITE" id="PS50112"/>
    </source>
</evidence>
<dbReference type="Gene3D" id="2.60.40.10">
    <property type="entry name" value="Immunoglobulins"/>
    <property type="match status" value="1"/>
</dbReference>
<dbReference type="SUPFAM" id="SSF55874">
    <property type="entry name" value="ATPase domain of HSP90 chaperone/DNA topoisomerase II/histidine kinase"/>
    <property type="match status" value="1"/>
</dbReference>
<sequence>MLNLWAHRRRFWGGEFVAIIGFGLGLISSPPTATGAPLASAPEGQIETGVPPTTMLGRESLGLDALPTDLHHMPDGRILIVAPRQLVFGDGMRWETINRAADDRTAPLVGVVVNDDGRIYAGMQDGFGEVVFAENGTWSLKRVADFPADLAQNVAVPRYAINLNGRWFWHSESGIIIEWTPGHTPEFFGRASTVESIFEFQSDLYLSDRVIGQLFRTGDGEPVPIFSKEKLTADDAITTAIPFNDEFALVGTYSHGLKLFDGQSLRDFTTTGMLAGDLRFLSILPAPRNRFVAAIDGHGLVYFDREGRVLDVLDRSRDTRLTRIRRIITTGNDVYWALLTDGVVRVEFPNSLTTFESLLTAGIDSIAIHRFEGKLWLLADGKVLRAHHNHENRLIGFYDESPPEGFGYSLSTATGHVLAGTDRGLYQHNGTGWVLLDADSKNFRLLSAATQTDRWVYSAAGEVGWFSLANGLPVYERHPIDASLSVFDYQVDGDGIFWLEMGSGRLGRLSVVGNELNLRVLNQDDGVPEGWVQVYIFNGQPHFNIADRLFSYDAATRRLVPDREMRERLSEFRLIVGRPVYDNAGRFWVTGDDRVHLYDTTTEPWTNLGIDLPGGLTPFYMSVQDDDVVWLHGFQRLARYDPALEHVRPPLKAAFISRIVLTESNRTIFNPPAELPDLSHNNSSMVVHFMAPGTDIHAPSAFEMRLNDEAEWTDHGTAGSAVINGLAEGSYELQIRAKSGDTYTTPTSVRFTILAPWFRTNLAYFAYAVGAVGLIGGAIWISTILERRENLRLDSLVRQRTTELKETNDQLEEQVEEIRILSQAINQSPVSILITQSNGTILFANPRACELTGLRESDLIGRKAESIRVIENGSSVFEAIKARLDDGETWSGELTNRHTDGHRVHVRSTISPIKQADGSVRFHLILDEDITQWLAEQETHRRLEDQLFQARKLESIGTLAGGIAHDFNNILTGILGNCEIALMDVEPDSELANDLNDIRKSGLRAKDLVSQILTFSRKADSKLIPVDLEGPVSEALKLVRATTPSFIEIKQNLHSGLVLADATQIHQIVLNLCTNAAHAIDDKSGRIDVELKPFAVDASLAKEVPGLSVGPHLILIVSDNGMGMDAATMERIFDPFFTTKDQGKGTGMGLSIVQGIMASHQGAYRVRSRTGAGTTFELYFPICGQKPAARETPSQAIAPGASREILVVDDEPTVADFVSTRLRQFGYRPCTFGDPREALAAYRAEPNRFSALVSDLTMPHLTGADLIQELRNLGSQIPALIITGYGRENALEKLHTLSNTYVLGKPFSGEELTRLLGRALRGETETSPPGPWV</sequence>
<dbReference type="EC" id="2.7.13.3" evidence="2"/>
<evidence type="ECO:0000259" key="12">
    <source>
        <dbReference type="PROSITE" id="PS50110"/>
    </source>
</evidence>
<name>A0AAF0CRB8_9BACT</name>
<evidence type="ECO:0000259" key="11">
    <source>
        <dbReference type="PROSITE" id="PS50109"/>
    </source>
</evidence>
<dbReference type="Pfam" id="PF00512">
    <property type="entry name" value="HisKA"/>
    <property type="match status" value="1"/>
</dbReference>
<dbReference type="Pfam" id="PF00072">
    <property type="entry name" value="Response_reg"/>
    <property type="match status" value="1"/>
</dbReference>
<evidence type="ECO:0000256" key="7">
    <source>
        <dbReference type="ARBA" id="ARBA00022840"/>
    </source>
</evidence>
<keyword evidence="6" id="KW-0418">Kinase</keyword>
<dbReference type="PROSITE" id="PS50112">
    <property type="entry name" value="PAS"/>
    <property type="match status" value="1"/>
</dbReference>
<dbReference type="SMART" id="SM00388">
    <property type="entry name" value="HisKA"/>
    <property type="match status" value="1"/>
</dbReference>
<dbReference type="InterPro" id="IPR003661">
    <property type="entry name" value="HisK_dim/P_dom"/>
</dbReference>
<dbReference type="InterPro" id="IPR036097">
    <property type="entry name" value="HisK_dim/P_sf"/>
</dbReference>
<accession>A0AAF0CRB8</accession>
<comment type="catalytic activity">
    <reaction evidence="1">
        <text>ATP + protein L-histidine = ADP + protein N-phospho-L-histidine.</text>
        <dbReference type="EC" id="2.7.13.3"/>
    </reaction>
</comment>
<dbReference type="SMART" id="SM00091">
    <property type="entry name" value="PAS"/>
    <property type="match status" value="1"/>
</dbReference>
<gene>
    <name evidence="14" type="ORF">PXH66_07295</name>
</gene>
<dbReference type="KEGG" id="slom:PXH66_07295"/>
<dbReference type="Gene3D" id="1.10.287.130">
    <property type="match status" value="1"/>
</dbReference>
<keyword evidence="3 9" id="KW-0597">Phosphoprotein</keyword>
<dbReference type="CDD" id="cd00082">
    <property type="entry name" value="HisKA"/>
    <property type="match status" value="1"/>
</dbReference>
<dbReference type="RefSeq" id="WP_330928003.1">
    <property type="nucleotide sequence ID" value="NZ_CP119075.1"/>
</dbReference>
<keyword evidence="5" id="KW-0547">Nucleotide-binding</keyword>
<dbReference type="NCBIfam" id="TIGR00229">
    <property type="entry name" value="sensory_box"/>
    <property type="match status" value="1"/>
</dbReference>
<feature type="coiled-coil region" evidence="10">
    <location>
        <begin position="797"/>
        <end position="828"/>
    </location>
</feature>
<evidence type="ECO:0000256" key="1">
    <source>
        <dbReference type="ARBA" id="ARBA00000085"/>
    </source>
</evidence>
<dbReference type="PANTHER" id="PTHR43065:SF46">
    <property type="entry name" value="C4-DICARBOXYLATE TRANSPORT SENSOR PROTEIN DCTB"/>
    <property type="match status" value="1"/>
</dbReference>
<dbReference type="Gene3D" id="3.30.565.10">
    <property type="entry name" value="Histidine kinase-like ATPase, C-terminal domain"/>
    <property type="match status" value="1"/>
</dbReference>
<dbReference type="Gene3D" id="3.30.450.20">
    <property type="entry name" value="PAS domain"/>
    <property type="match status" value="1"/>
</dbReference>
<dbReference type="PROSITE" id="PS50110">
    <property type="entry name" value="RESPONSE_REGULATORY"/>
    <property type="match status" value="1"/>
</dbReference>
<keyword evidence="10" id="KW-0175">Coiled coil</keyword>
<dbReference type="SUPFAM" id="SSF52172">
    <property type="entry name" value="CheY-like"/>
    <property type="match status" value="1"/>
</dbReference>
<evidence type="ECO:0000313" key="14">
    <source>
        <dbReference type="EMBL" id="WED66654.1"/>
    </source>
</evidence>
<dbReference type="SUPFAM" id="SSF63829">
    <property type="entry name" value="Calcium-dependent phosphotriesterase"/>
    <property type="match status" value="1"/>
</dbReference>
<dbReference type="Gene3D" id="2.130.10.10">
    <property type="entry name" value="YVTN repeat-like/Quinoprotein amine dehydrogenase"/>
    <property type="match status" value="1"/>
</dbReference>
<protein>
    <recommendedName>
        <fullName evidence="2">histidine kinase</fullName>
        <ecNumber evidence="2">2.7.13.3</ecNumber>
    </recommendedName>
</protein>
<feature type="domain" description="PAS" evidence="13">
    <location>
        <begin position="817"/>
        <end position="887"/>
    </location>
</feature>
<dbReference type="EMBL" id="CP119075">
    <property type="protein sequence ID" value="WED66654.1"/>
    <property type="molecule type" value="Genomic_DNA"/>
</dbReference>
<dbReference type="PANTHER" id="PTHR43065">
    <property type="entry name" value="SENSOR HISTIDINE KINASE"/>
    <property type="match status" value="1"/>
</dbReference>
<evidence type="ECO:0000256" key="5">
    <source>
        <dbReference type="ARBA" id="ARBA00022741"/>
    </source>
</evidence>
<evidence type="ECO:0000256" key="3">
    <source>
        <dbReference type="ARBA" id="ARBA00022553"/>
    </source>
</evidence>
<dbReference type="InterPro" id="IPR004358">
    <property type="entry name" value="Sig_transdc_His_kin-like_C"/>
</dbReference>
<dbReference type="PRINTS" id="PR00344">
    <property type="entry name" value="BCTRLSENSOR"/>
</dbReference>
<dbReference type="InterPro" id="IPR003594">
    <property type="entry name" value="HATPase_dom"/>
</dbReference>
<dbReference type="InterPro" id="IPR035965">
    <property type="entry name" value="PAS-like_dom_sf"/>
</dbReference>
<organism evidence="14 15">
    <name type="scientific">Synoicihabitans lomoniglobus</name>
    <dbReference type="NCBI Taxonomy" id="2909285"/>
    <lineage>
        <taxon>Bacteria</taxon>
        <taxon>Pseudomonadati</taxon>
        <taxon>Verrucomicrobiota</taxon>
        <taxon>Opitutia</taxon>
        <taxon>Opitutales</taxon>
        <taxon>Opitutaceae</taxon>
        <taxon>Synoicihabitans</taxon>
    </lineage>
</organism>
<dbReference type="Gene3D" id="3.40.50.2300">
    <property type="match status" value="1"/>
</dbReference>
<evidence type="ECO:0000256" key="6">
    <source>
        <dbReference type="ARBA" id="ARBA00022777"/>
    </source>
</evidence>
<evidence type="ECO:0000256" key="8">
    <source>
        <dbReference type="ARBA" id="ARBA00023012"/>
    </source>
</evidence>
<dbReference type="InterPro" id="IPR013783">
    <property type="entry name" value="Ig-like_fold"/>
</dbReference>
<evidence type="ECO:0000256" key="9">
    <source>
        <dbReference type="PROSITE-ProRule" id="PRU00169"/>
    </source>
</evidence>
<dbReference type="Pfam" id="PF02518">
    <property type="entry name" value="HATPase_c"/>
    <property type="match status" value="1"/>
</dbReference>
<evidence type="ECO:0000256" key="2">
    <source>
        <dbReference type="ARBA" id="ARBA00012438"/>
    </source>
</evidence>
<keyword evidence="7 14" id="KW-0067">ATP-binding</keyword>
<dbReference type="InterPro" id="IPR005467">
    <property type="entry name" value="His_kinase_dom"/>
</dbReference>
<dbReference type="Proteomes" id="UP001218638">
    <property type="component" value="Chromosome"/>
</dbReference>
<dbReference type="InterPro" id="IPR000014">
    <property type="entry name" value="PAS"/>
</dbReference>
<keyword evidence="15" id="KW-1185">Reference proteome</keyword>
<reference evidence="14" key="1">
    <citation type="submission" date="2023-03" db="EMBL/GenBank/DDBJ databases">
        <title>Lomoglobus Profundus gen. nov., sp. nov., a novel member of the phylum Verrucomicrobia, isolated from deep-marine sediment of South China Sea.</title>
        <authorList>
            <person name="Ahmad T."/>
            <person name="Ishaq S.E."/>
            <person name="Wang F."/>
        </authorList>
    </citation>
    <scope>NUCLEOTIDE SEQUENCE</scope>
    <source>
        <strain evidence="14">LMO-M01</strain>
    </source>
</reference>
<keyword evidence="8" id="KW-0902">Two-component regulatory system</keyword>
<dbReference type="InterPro" id="IPR011006">
    <property type="entry name" value="CheY-like_superfamily"/>
</dbReference>
<dbReference type="SUPFAM" id="SSF55785">
    <property type="entry name" value="PYP-like sensor domain (PAS domain)"/>
    <property type="match status" value="1"/>
</dbReference>
<dbReference type="PROSITE" id="PS50109">
    <property type="entry name" value="HIS_KIN"/>
    <property type="match status" value="1"/>
</dbReference>
<evidence type="ECO:0000256" key="4">
    <source>
        <dbReference type="ARBA" id="ARBA00022679"/>
    </source>
</evidence>
<evidence type="ECO:0000313" key="15">
    <source>
        <dbReference type="Proteomes" id="UP001218638"/>
    </source>
</evidence>
<dbReference type="CDD" id="cd00130">
    <property type="entry name" value="PAS"/>
    <property type="match status" value="1"/>
</dbReference>
<dbReference type="SUPFAM" id="SSF47384">
    <property type="entry name" value="Homodimeric domain of signal transducing histidine kinase"/>
    <property type="match status" value="1"/>
</dbReference>
<evidence type="ECO:0000256" key="10">
    <source>
        <dbReference type="SAM" id="Coils"/>
    </source>
</evidence>
<keyword evidence="4" id="KW-0808">Transferase</keyword>
<feature type="modified residue" description="4-aspartylphosphate" evidence="9">
    <location>
        <position position="1255"/>
    </location>
</feature>
<dbReference type="InterPro" id="IPR036890">
    <property type="entry name" value="HATPase_C_sf"/>
</dbReference>
<dbReference type="Pfam" id="PF13426">
    <property type="entry name" value="PAS_9"/>
    <property type="match status" value="1"/>
</dbReference>
<feature type="domain" description="Response regulatory" evidence="12">
    <location>
        <begin position="1204"/>
        <end position="1320"/>
    </location>
</feature>
<dbReference type="GO" id="GO:0000155">
    <property type="term" value="F:phosphorelay sensor kinase activity"/>
    <property type="evidence" value="ECO:0007669"/>
    <property type="project" value="InterPro"/>
</dbReference>